<evidence type="ECO:0000313" key="2">
    <source>
        <dbReference type="EMBL" id="MFD2599713.1"/>
    </source>
</evidence>
<protein>
    <recommendedName>
        <fullName evidence="4">DUF4251 domain-containing protein</fullName>
    </recommendedName>
</protein>
<feature type="chain" id="PRO_5047502737" description="DUF4251 domain-containing protein" evidence="1">
    <location>
        <begin position="29"/>
        <end position="187"/>
    </location>
</feature>
<organism evidence="2 3">
    <name type="scientific">Sphingobacterium corticis</name>
    <dbReference type="NCBI Taxonomy" id="1812823"/>
    <lineage>
        <taxon>Bacteria</taxon>
        <taxon>Pseudomonadati</taxon>
        <taxon>Bacteroidota</taxon>
        <taxon>Sphingobacteriia</taxon>
        <taxon>Sphingobacteriales</taxon>
        <taxon>Sphingobacteriaceae</taxon>
        <taxon>Sphingobacterium</taxon>
    </lineage>
</organism>
<dbReference type="RefSeq" id="WP_380869840.1">
    <property type="nucleotide sequence ID" value="NZ_JBHUMA010000006.1"/>
</dbReference>
<evidence type="ECO:0008006" key="4">
    <source>
        <dbReference type="Google" id="ProtNLM"/>
    </source>
</evidence>
<dbReference type="EMBL" id="JBHUMA010000006">
    <property type="protein sequence ID" value="MFD2599713.1"/>
    <property type="molecule type" value="Genomic_DNA"/>
</dbReference>
<name>A0ABW5NM50_9SPHI</name>
<feature type="signal peptide" evidence="1">
    <location>
        <begin position="1"/>
        <end position="28"/>
    </location>
</feature>
<reference evidence="3" key="1">
    <citation type="journal article" date="2019" name="Int. J. Syst. Evol. Microbiol.">
        <title>The Global Catalogue of Microorganisms (GCM) 10K type strain sequencing project: providing services to taxonomists for standard genome sequencing and annotation.</title>
        <authorList>
            <consortium name="The Broad Institute Genomics Platform"/>
            <consortium name="The Broad Institute Genome Sequencing Center for Infectious Disease"/>
            <person name="Wu L."/>
            <person name="Ma J."/>
        </authorList>
    </citation>
    <scope>NUCLEOTIDE SEQUENCE [LARGE SCALE GENOMIC DNA]</scope>
    <source>
        <strain evidence="3">KCTC 42248</strain>
    </source>
</reference>
<evidence type="ECO:0000313" key="3">
    <source>
        <dbReference type="Proteomes" id="UP001597393"/>
    </source>
</evidence>
<gene>
    <name evidence="2" type="ORF">ACFSQ3_12200</name>
</gene>
<dbReference type="PROSITE" id="PS51257">
    <property type="entry name" value="PROKAR_LIPOPROTEIN"/>
    <property type="match status" value="1"/>
</dbReference>
<dbReference type="Proteomes" id="UP001597393">
    <property type="component" value="Unassembled WGS sequence"/>
</dbReference>
<keyword evidence="1" id="KW-0732">Signal</keyword>
<comment type="caution">
    <text evidence="2">The sequence shown here is derived from an EMBL/GenBank/DDBJ whole genome shotgun (WGS) entry which is preliminary data.</text>
</comment>
<accession>A0ABW5NM50</accession>
<sequence length="187" mass="21386">MYRMFSERIVLFLSVIVSLLSVSCENHTAEESTQVETGYFPIHTFFQREVDSLQRSATKVEKTVGERDESETKTVTVGDWNTEMGAFLAVDLSKPAYINMFDVDSAANKITYNAKSKDLDIQSLSISFNEHGEIEQVEITKQEDNMLYQNEEKLLYIRGKEYSMNKQQQILLLGSSQYQIVGRLVAN</sequence>
<keyword evidence="3" id="KW-1185">Reference proteome</keyword>
<evidence type="ECO:0000256" key="1">
    <source>
        <dbReference type="SAM" id="SignalP"/>
    </source>
</evidence>
<proteinExistence type="predicted"/>